<evidence type="ECO:0000256" key="1">
    <source>
        <dbReference type="SAM" id="Phobius"/>
    </source>
</evidence>
<dbReference type="RefSeq" id="XP_018035163.1">
    <property type="nucleotide sequence ID" value="XM_018178658.1"/>
</dbReference>
<proteinExistence type="predicted"/>
<evidence type="ECO:0000313" key="3">
    <source>
        <dbReference type="Proteomes" id="UP000077069"/>
    </source>
</evidence>
<gene>
    <name evidence="2" type="ORF">CC84DRAFT_1165175</name>
</gene>
<organism evidence="2 3">
    <name type="scientific">Paraphaeosphaeria sporulosa</name>
    <dbReference type="NCBI Taxonomy" id="1460663"/>
    <lineage>
        <taxon>Eukaryota</taxon>
        <taxon>Fungi</taxon>
        <taxon>Dikarya</taxon>
        <taxon>Ascomycota</taxon>
        <taxon>Pezizomycotina</taxon>
        <taxon>Dothideomycetes</taxon>
        <taxon>Pleosporomycetidae</taxon>
        <taxon>Pleosporales</taxon>
        <taxon>Massarineae</taxon>
        <taxon>Didymosphaeriaceae</taxon>
        <taxon>Paraphaeosphaeria</taxon>
    </lineage>
</organism>
<name>A0A177CDF3_9PLEO</name>
<dbReference type="EMBL" id="KV441553">
    <property type="protein sequence ID" value="OAG04798.1"/>
    <property type="molecule type" value="Genomic_DNA"/>
</dbReference>
<dbReference type="InParanoid" id="A0A177CDF3"/>
<keyword evidence="1" id="KW-0812">Transmembrane</keyword>
<reference evidence="2 3" key="1">
    <citation type="submission" date="2016-05" db="EMBL/GenBank/DDBJ databases">
        <title>Comparative analysis of secretome profiles of manganese(II)-oxidizing ascomycete fungi.</title>
        <authorList>
            <consortium name="DOE Joint Genome Institute"/>
            <person name="Zeiner C.A."/>
            <person name="Purvine S.O."/>
            <person name="Zink E.M."/>
            <person name="Wu S."/>
            <person name="Pasa-Tolic L."/>
            <person name="Chaput D.L."/>
            <person name="Haridas S."/>
            <person name="Grigoriev I.V."/>
            <person name="Santelli C.M."/>
            <person name="Hansel C.M."/>
        </authorList>
    </citation>
    <scope>NUCLEOTIDE SEQUENCE [LARGE SCALE GENOMIC DNA]</scope>
    <source>
        <strain evidence="2 3">AP3s5-JAC2a</strain>
    </source>
</reference>
<feature type="transmembrane region" description="Helical" evidence="1">
    <location>
        <begin position="35"/>
        <end position="53"/>
    </location>
</feature>
<keyword evidence="3" id="KW-1185">Reference proteome</keyword>
<dbReference type="Proteomes" id="UP000077069">
    <property type="component" value="Unassembled WGS sequence"/>
</dbReference>
<keyword evidence="1" id="KW-1133">Transmembrane helix</keyword>
<dbReference type="AlphaFoldDB" id="A0A177CDF3"/>
<evidence type="ECO:0000313" key="2">
    <source>
        <dbReference type="EMBL" id="OAG04798.1"/>
    </source>
</evidence>
<dbReference type="GeneID" id="28762144"/>
<keyword evidence="1" id="KW-0472">Membrane</keyword>
<protein>
    <submittedName>
        <fullName evidence="2">Uncharacterized protein</fullName>
    </submittedName>
</protein>
<accession>A0A177CDF3</accession>
<sequence>MTGSSRICFQAQRPNYRSRSTHPSRTDLQAFSMNHVSGIAFVAYALSLWHFFWEWHREFWFV</sequence>